<protein>
    <recommendedName>
        <fullName evidence="9">Vacuolar ATPase assembly integral membrane protein VMA21</fullName>
    </recommendedName>
</protein>
<comment type="similarity">
    <text evidence="6">Belongs to the VMA21 family.</text>
</comment>
<proteinExistence type="inferred from homology"/>
<accession>A0A8H7PFR4</accession>
<dbReference type="HAMAP" id="MF_03058">
    <property type="entry name" value="VMA21"/>
    <property type="match status" value="1"/>
</dbReference>
<feature type="short sequence motif" description="Prevents secretion from ER" evidence="6">
    <location>
        <begin position="75"/>
        <end position="78"/>
    </location>
</feature>
<evidence type="ECO:0000313" key="8">
    <source>
        <dbReference type="Proteomes" id="UP000654370"/>
    </source>
</evidence>
<dbReference type="GO" id="GO:0005789">
    <property type="term" value="C:endoplasmic reticulum membrane"/>
    <property type="evidence" value="ECO:0007669"/>
    <property type="project" value="UniProtKB-SubCell"/>
</dbReference>
<dbReference type="AlphaFoldDB" id="A0A8H7PFR4"/>
<evidence type="ECO:0000313" key="7">
    <source>
        <dbReference type="EMBL" id="KAG2173126.1"/>
    </source>
</evidence>
<dbReference type="OrthoDB" id="2435043at2759"/>
<dbReference type="GO" id="GO:0012507">
    <property type="term" value="C:ER to Golgi transport vesicle membrane"/>
    <property type="evidence" value="ECO:0007669"/>
    <property type="project" value="UniProtKB-SubCell"/>
</dbReference>
<evidence type="ECO:0000256" key="5">
    <source>
        <dbReference type="ARBA" id="ARBA00023329"/>
    </source>
</evidence>
<feature type="transmembrane region" description="Helical" evidence="6">
    <location>
        <begin position="12"/>
        <end position="29"/>
    </location>
</feature>
<evidence type="ECO:0000256" key="3">
    <source>
        <dbReference type="ARBA" id="ARBA00022989"/>
    </source>
</evidence>
<dbReference type="GO" id="GO:0070072">
    <property type="term" value="P:vacuolar proton-transporting V-type ATPase complex assembly"/>
    <property type="evidence" value="ECO:0007669"/>
    <property type="project" value="UniProtKB-UniRule"/>
</dbReference>
<dbReference type="Proteomes" id="UP000654370">
    <property type="component" value="Unassembled WGS sequence"/>
</dbReference>
<comment type="subcellular location">
    <subcellularLocation>
        <location evidence="6">Endoplasmic reticulum membrane</location>
        <topology evidence="6">Multi-pass membrane protein</topology>
    </subcellularLocation>
    <subcellularLocation>
        <location evidence="6">Endoplasmic reticulum-Golgi intermediate compartment membrane</location>
        <topology evidence="6">Multi-pass membrane protein</topology>
    </subcellularLocation>
    <subcellularLocation>
        <location evidence="6">Cytoplasmic vesicle</location>
        <location evidence="6">COPII-coated vesicle membrane</location>
        <topology evidence="6">Multi-pass membrane protein</topology>
    </subcellularLocation>
</comment>
<name>A0A8H7PFR4_MORIS</name>
<evidence type="ECO:0000256" key="6">
    <source>
        <dbReference type="HAMAP-Rule" id="MF_03058"/>
    </source>
</evidence>
<keyword evidence="5 6" id="KW-0968">Cytoplasmic vesicle</keyword>
<keyword evidence="4 6" id="KW-0472">Membrane</keyword>
<reference evidence="7" key="1">
    <citation type="submission" date="2020-12" db="EMBL/GenBank/DDBJ databases">
        <title>Metabolic potential, ecology and presence of endohyphal bacteria is reflected in genomic diversity of Mucoromycotina.</title>
        <authorList>
            <person name="Muszewska A."/>
            <person name="Okrasinska A."/>
            <person name="Steczkiewicz K."/>
            <person name="Drgas O."/>
            <person name="Orlowska M."/>
            <person name="Perlinska-Lenart U."/>
            <person name="Aleksandrzak-Piekarczyk T."/>
            <person name="Szatraj K."/>
            <person name="Zielenkiewicz U."/>
            <person name="Pilsyk S."/>
            <person name="Malc E."/>
            <person name="Mieczkowski P."/>
            <person name="Kruszewska J.S."/>
            <person name="Biernat P."/>
            <person name="Pawlowska J."/>
        </authorList>
    </citation>
    <scope>NUCLEOTIDE SEQUENCE</scope>
    <source>
        <strain evidence="7">WA0000067209</strain>
    </source>
</reference>
<keyword evidence="8" id="KW-1185">Reference proteome</keyword>
<comment type="function">
    <text evidence="6">Required for the assembly of the V0 complex of the vacuolar ATPase (V-ATPase) in the endoplasmic reticulum.</text>
</comment>
<dbReference type="EMBL" id="JAEPQZ010000015">
    <property type="protein sequence ID" value="KAG2173126.1"/>
    <property type="molecule type" value="Genomic_DNA"/>
</dbReference>
<keyword evidence="2 6" id="KW-0256">Endoplasmic reticulum</keyword>
<comment type="caution">
    <text evidence="7">The sequence shown here is derived from an EMBL/GenBank/DDBJ whole genome shotgun (WGS) entry which is preliminary data.</text>
</comment>
<dbReference type="InterPro" id="IPR019013">
    <property type="entry name" value="Vma21"/>
</dbReference>
<feature type="transmembrane region" description="Helical" evidence="6">
    <location>
        <begin position="41"/>
        <end position="63"/>
    </location>
</feature>
<sequence>MSQIGTNVMAKLAIFTVAMFALPIITYYQTLDRVFEGNATYAAGSAAAVANVILVAYIVAAALEDPNGDEASSEKKKDE</sequence>
<dbReference type="Pfam" id="PF09446">
    <property type="entry name" value="VMA21"/>
    <property type="match status" value="1"/>
</dbReference>
<evidence type="ECO:0008006" key="9">
    <source>
        <dbReference type="Google" id="ProtNLM"/>
    </source>
</evidence>
<evidence type="ECO:0000256" key="2">
    <source>
        <dbReference type="ARBA" id="ARBA00022824"/>
    </source>
</evidence>
<dbReference type="GO" id="GO:0033116">
    <property type="term" value="C:endoplasmic reticulum-Golgi intermediate compartment membrane"/>
    <property type="evidence" value="ECO:0007669"/>
    <property type="project" value="UniProtKB-SubCell"/>
</dbReference>
<evidence type="ECO:0000256" key="4">
    <source>
        <dbReference type="ARBA" id="ARBA00023136"/>
    </source>
</evidence>
<evidence type="ECO:0000256" key="1">
    <source>
        <dbReference type="ARBA" id="ARBA00022692"/>
    </source>
</evidence>
<organism evidence="7 8">
    <name type="scientific">Mortierella isabellina</name>
    <name type="common">Filamentous fungus</name>
    <name type="synonym">Umbelopsis isabellina</name>
    <dbReference type="NCBI Taxonomy" id="91625"/>
    <lineage>
        <taxon>Eukaryota</taxon>
        <taxon>Fungi</taxon>
        <taxon>Fungi incertae sedis</taxon>
        <taxon>Mucoromycota</taxon>
        <taxon>Mucoromycotina</taxon>
        <taxon>Umbelopsidomycetes</taxon>
        <taxon>Umbelopsidales</taxon>
        <taxon>Umbelopsidaceae</taxon>
        <taxon>Umbelopsis</taxon>
    </lineage>
</organism>
<keyword evidence="3 6" id="KW-1133">Transmembrane helix</keyword>
<keyword evidence="1 6" id="KW-0812">Transmembrane</keyword>
<gene>
    <name evidence="7" type="ORF">INT43_004499</name>
</gene>